<dbReference type="RefSeq" id="WP_103887137.1">
    <property type="nucleotide sequence ID" value="NZ_FNVU01000008.1"/>
</dbReference>
<name>A0A1H6C505_9ACTN</name>
<dbReference type="Proteomes" id="UP000236754">
    <property type="component" value="Unassembled WGS sequence"/>
</dbReference>
<feature type="compositionally biased region" description="Basic and acidic residues" evidence="1">
    <location>
        <begin position="1"/>
        <end position="11"/>
    </location>
</feature>
<dbReference type="NCBIfam" id="NF038083">
    <property type="entry name" value="CU044_5270_fam"/>
    <property type="match status" value="1"/>
</dbReference>
<dbReference type="EMBL" id="FNVU01000008">
    <property type="protein sequence ID" value="SEG67715.1"/>
    <property type="molecule type" value="Genomic_DNA"/>
</dbReference>
<evidence type="ECO:0000313" key="3">
    <source>
        <dbReference type="Proteomes" id="UP000236754"/>
    </source>
</evidence>
<dbReference type="InterPro" id="IPR047789">
    <property type="entry name" value="CU044_5270-like"/>
</dbReference>
<evidence type="ECO:0000313" key="2">
    <source>
        <dbReference type="EMBL" id="SEG67715.1"/>
    </source>
</evidence>
<feature type="compositionally biased region" description="Basic and acidic residues" evidence="1">
    <location>
        <begin position="152"/>
        <end position="173"/>
    </location>
</feature>
<reference evidence="2 3" key="1">
    <citation type="submission" date="2016-10" db="EMBL/GenBank/DDBJ databases">
        <authorList>
            <person name="de Groot N.N."/>
        </authorList>
    </citation>
    <scope>NUCLEOTIDE SEQUENCE [LARGE SCALE GENOMIC DNA]</scope>
    <source>
        <strain evidence="2 3">CGMCC 4.2023</strain>
    </source>
</reference>
<dbReference type="OrthoDB" id="3460587at2"/>
<protein>
    <recommendedName>
        <fullName evidence="4">Tat pathway signal protein</fullName>
    </recommendedName>
</protein>
<evidence type="ECO:0008006" key="4">
    <source>
        <dbReference type="Google" id="ProtNLM"/>
    </source>
</evidence>
<keyword evidence="3" id="KW-1185">Reference proteome</keyword>
<organism evidence="2 3">
    <name type="scientific">Actinacidiphila yanglinensis</name>
    <dbReference type="NCBI Taxonomy" id="310779"/>
    <lineage>
        <taxon>Bacteria</taxon>
        <taxon>Bacillati</taxon>
        <taxon>Actinomycetota</taxon>
        <taxon>Actinomycetes</taxon>
        <taxon>Kitasatosporales</taxon>
        <taxon>Streptomycetaceae</taxon>
        <taxon>Actinacidiphila</taxon>
    </lineage>
</organism>
<gene>
    <name evidence="2" type="ORF">SAMN05216223_10815</name>
</gene>
<proteinExistence type="predicted"/>
<accession>A0A1H6C505</accession>
<feature type="region of interest" description="Disordered" evidence="1">
    <location>
        <begin position="1"/>
        <end position="25"/>
    </location>
</feature>
<feature type="region of interest" description="Disordered" evidence="1">
    <location>
        <begin position="146"/>
        <end position="174"/>
    </location>
</feature>
<dbReference type="AlphaFoldDB" id="A0A1H6C505"/>
<evidence type="ECO:0000256" key="1">
    <source>
        <dbReference type="SAM" id="MobiDB-lite"/>
    </source>
</evidence>
<sequence length="331" mass="35935">MDNLDSVRELAADTPPLSHDARSAARHRLHRAIADESRRGVSVQLPRRKVFRLVAAATVAAGVGGSAVVASTRGGSAPSRPGGAHSGSIPAVTVAEVLHKAADRTRSSGGQLPIPRNDQYFYTKTFTTHTLVNGGRTRTWTDESWLSVDGSKPSRREELGKVHDDPPTGKHEVPSLPTEYAQLKKWPTDPDTLYRLLGGGSKGVWADPKDSTDPAPDPDSQVYMEACLMLKGPRVMPPGLQAALFEVLAKLHRIKLDHDQVDALGRHGIGVAYPDLSFGLVFDRSTYDYLGLRETSGELKRIKGKWRQVDGYTGVTALEKVGVVDRIGQRP</sequence>